<dbReference type="KEGG" id="scc:Spico_0278"/>
<keyword evidence="3" id="KW-1185">Reference proteome</keyword>
<gene>
    <name evidence="2" type="ordered locus">Spico_0278</name>
</gene>
<reference evidence="3" key="1">
    <citation type="submission" date="2011-04" db="EMBL/GenBank/DDBJ databases">
        <title>The complete genome of Spirochaeta coccoides DSM 17374.</title>
        <authorList>
            <person name="Lucas S."/>
            <person name="Copeland A."/>
            <person name="Lapidus A."/>
            <person name="Bruce D."/>
            <person name="Goodwin L."/>
            <person name="Pitluck S."/>
            <person name="Peters L."/>
            <person name="Kyrpides N."/>
            <person name="Mavromatis K."/>
            <person name="Pagani I."/>
            <person name="Ivanova N."/>
            <person name="Ovchinnikova G."/>
            <person name="Lu M."/>
            <person name="Detter J.C."/>
            <person name="Tapia R."/>
            <person name="Han C."/>
            <person name="Land M."/>
            <person name="Hauser L."/>
            <person name="Markowitz V."/>
            <person name="Cheng J.-F."/>
            <person name="Hugenholtz P."/>
            <person name="Woyke T."/>
            <person name="Wu D."/>
            <person name="Spring S."/>
            <person name="Schroeder M."/>
            <person name="Brambilla E."/>
            <person name="Klenk H.-P."/>
            <person name="Eisen J.A."/>
        </authorList>
    </citation>
    <scope>NUCLEOTIDE SEQUENCE [LARGE SCALE GENOMIC DNA]</scope>
    <source>
        <strain evidence="3">ATCC BAA-1237 / DSM 17374 / SPN1</strain>
    </source>
</reference>
<accession>F4GH33</accession>
<evidence type="ECO:0000313" key="3">
    <source>
        <dbReference type="Proteomes" id="UP000007939"/>
    </source>
</evidence>
<evidence type="ECO:0008006" key="4">
    <source>
        <dbReference type="Google" id="ProtNLM"/>
    </source>
</evidence>
<keyword evidence="1" id="KW-0732">Signal</keyword>
<protein>
    <recommendedName>
        <fullName evidence="4">Lipoprotein</fullName>
    </recommendedName>
</protein>
<dbReference type="RefSeq" id="WP_013738904.1">
    <property type="nucleotide sequence ID" value="NC_015436.1"/>
</dbReference>
<dbReference type="EMBL" id="CP002659">
    <property type="protein sequence ID" value="AEC01508.1"/>
    <property type="molecule type" value="Genomic_DNA"/>
</dbReference>
<reference evidence="2 3" key="2">
    <citation type="journal article" date="2012" name="Stand. Genomic Sci.">
        <title>Complete genome sequence of the termite hindgut bacterium Spirochaeta coccoides type strain (SPN1(T)), reclassification in the genus Sphaerochaeta as Sphaerochaeta coccoides comb. nov. and emendations of the family Spirochaetaceae and the genus Sphaerochaeta.</title>
        <authorList>
            <person name="Abt B."/>
            <person name="Han C."/>
            <person name="Scheuner C."/>
            <person name="Lu M."/>
            <person name="Lapidus A."/>
            <person name="Nolan M."/>
            <person name="Lucas S."/>
            <person name="Hammon N."/>
            <person name="Deshpande S."/>
            <person name="Cheng J.F."/>
            <person name="Tapia R."/>
            <person name="Goodwin L.A."/>
            <person name="Pitluck S."/>
            <person name="Liolios K."/>
            <person name="Pagani I."/>
            <person name="Ivanova N."/>
            <person name="Mavromatis K."/>
            <person name="Mikhailova N."/>
            <person name="Huntemann M."/>
            <person name="Pati A."/>
            <person name="Chen A."/>
            <person name="Palaniappan K."/>
            <person name="Land M."/>
            <person name="Hauser L."/>
            <person name="Brambilla E.M."/>
            <person name="Rohde M."/>
            <person name="Spring S."/>
            <person name="Gronow S."/>
            <person name="Goker M."/>
            <person name="Woyke T."/>
            <person name="Bristow J."/>
            <person name="Eisen J.A."/>
            <person name="Markowitz V."/>
            <person name="Hugenholtz P."/>
            <person name="Kyrpides N.C."/>
            <person name="Klenk H.P."/>
            <person name="Detter J.C."/>
        </authorList>
    </citation>
    <scope>NUCLEOTIDE SEQUENCE [LARGE SCALE GENOMIC DNA]</scope>
    <source>
        <strain evidence="3">ATCC BAA-1237 / DSM 17374 / SPN1</strain>
    </source>
</reference>
<feature type="chain" id="PRO_5003310179" description="Lipoprotein" evidence="1">
    <location>
        <begin position="24"/>
        <end position="219"/>
    </location>
</feature>
<evidence type="ECO:0000256" key="1">
    <source>
        <dbReference type="SAM" id="SignalP"/>
    </source>
</evidence>
<dbReference type="STRING" id="760011.Spico_0278"/>
<sequence>MKRTMMFALGVALLLVLSSCDLESFGKNLFLETGLIAANTSATDAAIAEVKNKAVVLDGEDKLKNLTPVEKEQLINSLGKALTNENTQQEKLLDELKKPVPEDIHDAAKQKLEAAIAELDRITDENVRDAIKSLLPEIPEEGTLTQSDVLNIQLLTAMAESLGTLMGDGGASLDDAQVVAMVGEMSDIITIIKKTADAAQVDVLQNVDFAVLFTQLQGV</sequence>
<dbReference type="PROSITE" id="PS51257">
    <property type="entry name" value="PROKAR_LIPOPROTEIN"/>
    <property type="match status" value="1"/>
</dbReference>
<proteinExistence type="predicted"/>
<feature type="signal peptide" evidence="1">
    <location>
        <begin position="1"/>
        <end position="23"/>
    </location>
</feature>
<dbReference type="HOGENOM" id="CLU_1260767_0_0_12"/>
<evidence type="ECO:0000313" key="2">
    <source>
        <dbReference type="EMBL" id="AEC01508.1"/>
    </source>
</evidence>
<dbReference type="Proteomes" id="UP000007939">
    <property type="component" value="Chromosome"/>
</dbReference>
<name>F4GH33_PARC1</name>
<organism evidence="2 3">
    <name type="scientific">Parasphaerochaeta coccoides (strain ATCC BAA-1237 / DSM 17374 / SPN1)</name>
    <name type="common">Sphaerochaeta coccoides</name>
    <dbReference type="NCBI Taxonomy" id="760011"/>
    <lineage>
        <taxon>Bacteria</taxon>
        <taxon>Pseudomonadati</taxon>
        <taxon>Spirochaetota</taxon>
        <taxon>Spirochaetia</taxon>
        <taxon>Spirochaetales</taxon>
        <taxon>Sphaerochaetaceae</taxon>
        <taxon>Parasphaerochaeta</taxon>
    </lineage>
</organism>
<dbReference type="AlphaFoldDB" id="F4GH33"/>